<proteinExistence type="predicted"/>
<keyword evidence="2" id="KW-0238">DNA-binding</keyword>
<organism evidence="5 6">
    <name type="scientific">Aneurinibacillus danicus</name>
    <dbReference type="NCBI Taxonomy" id="267746"/>
    <lineage>
        <taxon>Bacteria</taxon>
        <taxon>Bacillati</taxon>
        <taxon>Bacillota</taxon>
        <taxon>Bacilli</taxon>
        <taxon>Bacillales</taxon>
        <taxon>Paenibacillaceae</taxon>
        <taxon>Aneurinibacillus group</taxon>
        <taxon>Aneurinibacillus</taxon>
    </lineage>
</organism>
<dbReference type="CDD" id="cd00090">
    <property type="entry name" value="HTH_ARSR"/>
    <property type="match status" value="1"/>
</dbReference>
<evidence type="ECO:0000256" key="3">
    <source>
        <dbReference type="ARBA" id="ARBA00023163"/>
    </source>
</evidence>
<evidence type="ECO:0000256" key="2">
    <source>
        <dbReference type="ARBA" id="ARBA00023125"/>
    </source>
</evidence>
<evidence type="ECO:0000256" key="1">
    <source>
        <dbReference type="ARBA" id="ARBA00023015"/>
    </source>
</evidence>
<accession>A0A511V8H9</accession>
<dbReference type="SUPFAM" id="SSF46785">
    <property type="entry name" value="Winged helix' DNA-binding domain"/>
    <property type="match status" value="1"/>
</dbReference>
<keyword evidence="6" id="KW-1185">Reference proteome</keyword>
<dbReference type="GO" id="GO:0003677">
    <property type="term" value="F:DNA binding"/>
    <property type="evidence" value="ECO:0007669"/>
    <property type="project" value="UniProtKB-KW"/>
</dbReference>
<comment type="caution">
    <text evidence="5">The sequence shown here is derived from an EMBL/GenBank/DDBJ whole genome shotgun (WGS) entry which is preliminary data.</text>
</comment>
<dbReference type="EMBL" id="BJXX01000083">
    <property type="protein sequence ID" value="GEN34521.1"/>
    <property type="molecule type" value="Genomic_DNA"/>
</dbReference>
<dbReference type="Proteomes" id="UP000321157">
    <property type="component" value="Unassembled WGS sequence"/>
</dbReference>
<dbReference type="PANTHER" id="PTHR42756:SF1">
    <property type="entry name" value="TRANSCRIPTIONAL REPRESSOR OF EMRAB OPERON"/>
    <property type="match status" value="1"/>
</dbReference>
<evidence type="ECO:0000259" key="4">
    <source>
        <dbReference type="PROSITE" id="PS50995"/>
    </source>
</evidence>
<dbReference type="GO" id="GO:0003700">
    <property type="term" value="F:DNA-binding transcription factor activity"/>
    <property type="evidence" value="ECO:0007669"/>
    <property type="project" value="InterPro"/>
</dbReference>
<protein>
    <recommendedName>
        <fullName evidence="4">HTH marR-type domain-containing protein</fullName>
    </recommendedName>
</protein>
<dbReference type="InterPro" id="IPR036388">
    <property type="entry name" value="WH-like_DNA-bd_sf"/>
</dbReference>
<dbReference type="OrthoDB" id="49580at2"/>
<name>A0A511V8H9_9BACL</name>
<keyword evidence="3" id="KW-0804">Transcription</keyword>
<dbReference type="RefSeq" id="WP_146809790.1">
    <property type="nucleotide sequence ID" value="NZ_BJXX01000083.1"/>
</dbReference>
<dbReference type="InterPro" id="IPR000835">
    <property type="entry name" value="HTH_MarR-typ"/>
</dbReference>
<dbReference type="Pfam" id="PF01047">
    <property type="entry name" value="MarR"/>
    <property type="match status" value="1"/>
</dbReference>
<dbReference type="SMART" id="SM00347">
    <property type="entry name" value="HTH_MARR"/>
    <property type="match status" value="1"/>
</dbReference>
<dbReference type="InterPro" id="IPR036390">
    <property type="entry name" value="WH_DNA-bd_sf"/>
</dbReference>
<dbReference type="PANTHER" id="PTHR42756">
    <property type="entry name" value="TRANSCRIPTIONAL REGULATOR, MARR"/>
    <property type="match status" value="1"/>
</dbReference>
<dbReference type="Gene3D" id="1.10.10.10">
    <property type="entry name" value="Winged helix-like DNA-binding domain superfamily/Winged helix DNA-binding domain"/>
    <property type="match status" value="1"/>
</dbReference>
<reference evidence="5 6" key="1">
    <citation type="submission" date="2019-07" db="EMBL/GenBank/DDBJ databases">
        <title>Whole genome shotgun sequence of Aneurinibacillus danicus NBRC 102444.</title>
        <authorList>
            <person name="Hosoyama A."/>
            <person name="Uohara A."/>
            <person name="Ohji S."/>
            <person name="Ichikawa N."/>
        </authorList>
    </citation>
    <scope>NUCLEOTIDE SEQUENCE [LARGE SCALE GENOMIC DNA]</scope>
    <source>
        <strain evidence="5 6">NBRC 102444</strain>
    </source>
</reference>
<gene>
    <name evidence="5" type="ORF">ADA01nite_19810</name>
</gene>
<dbReference type="InterPro" id="IPR011991">
    <property type="entry name" value="ArsR-like_HTH"/>
</dbReference>
<feature type="domain" description="HTH marR-type" evidence="4">
    <location>
        <begin position="1"/>
        <end position="136"/>
    </location>
</feature>
<evidence type="ECO:0000313" key="6">
    <source>
        <dbReference type="Proteomes" id="UP000321157"/>
    </source>
</evidence>
<sequence length="152" mass="17695">MQNASRQIRLLIRQINHTFFELLASELAAFNITGPQLLVLRCLKHEPQRISDISKQVGLSNSTVSGIVDRLEENGYVRRIRDEQDRRVVWVNFGEKFDDVRKAVPVLQDNYFDGMFSGMNEEEAQTIVRSLQLLADHLKERLEEKKIQTRNI</sequence>
<dbReference type="PRINTS" id="PR00598">
    <property type="entry name" value="HTHMARR"/>
</dbReference>
<dbReference type="PROSITE" id="PS50995">
    <property type="entry name" value="HTH_MARR_2"/>
    <property type="match status" value="1"/>
</dbReference>
<dbReference type="AlphaFoldDB" id="A0A511V8H9"/>
<evidence type="ECO:0000313" key="5">
    <source>
        <dbReference type="EMBL" id="GEN34521.1"/>
    </source>
</evidence>
<keyword evidence="1" id="KW-0805">Transcription regulation</keyword>